<keyword evidence="7" id="KW-0460">Magnesium</keyword>
<evidence type="ECO:0000256" key="2">
    <source>
        <dbReference type="ARBA" id="ARBA00004196"/>
    </source>
</evidence>
<evidence type="ECO:0000256" key="5">
    <source>
        <dbReference type="ARBA" id="ARBA00022723"/>
    </source>
</evidence>
<keyword evidence="7" id="KW-0408">Iron</keyword>
<feature type="binding site" evidence="7">
    <location>
        <position position="65"/>
    </location>
    <ligand>
        <name>Fe cation</name>
        <dbReference type="ChEBI" id="CHEBI:24875"/>
    </ligand>
</feature>
<evidence type="ECO:0000256" key="8">
    <source>
        <dbReference type="SAM" id="MobiDB-lite"/>
    </source>
</evidence>
<feature type="binding site" evidence="7">
    <location>
        <position position="43"/>
    </location>
    <ligand>
        <name>Mg(2+)</name>
        <dbReference type="ChEBI" id="CHEBI:18420"/>
    </ligand>
</feature>
<dbReference type="AlphaFoldDB" id="A0A2W5FS26"/>
<comment type="caution">
    <text evidence="9">The sequence shown here is derived from an EMBL/GenBank/DDBJ whole genome shotgun (WGS) entry which is preliminary data.</text>
</comment>
<dbReference type="PANTHER" id="PTHR42958:SF4">
    <property type="entry name" value="HYDROGENASE EXPRESSION_FORMATION PROTEIN HUPK"/>
    <property type="match status" value="1"/>
</dbReference>
<name>A0A2W5FS26_9BURK</name>
<dbReference type="Proteomes" id="UP000249633">
    <property type="component" value="Unassembled WGS sequence"/>
</dbReference>
<reference evidence="9 10" key="1">
    <citation type="submission" date="2017-08" db="EMBL/GenBank/DDBJ databases">
        <title>Infants hospitalized years apart are colonized by the same room-sourced microbial strains.</title>
        <authorList>
            <person name="Brooks B."/>
            <person name="Olm M.R."/>
            <person name="Firek B.A."/>
            <person name="Baker R."/>
            <person name="Thomas B.C."/>
            <person name="Morowitz M.J."/>
            <person name="Banfield J.F."/>
        </authorList>
    </citation>
    <scope>NUCLEOTIDE SEQUENCE [LARGE SCALE GENOMIC DNA]</scope>
    <source>
        <strain evidence="9">S2_012_000_R2_81</strain>
    </source>
</reference>
<dbReference type="GO" id="GO:0016151">
    <property type="term" value="F:nickel cation binding"/>
    <property type="evidence" value="ECO:0007669"/>
    <property type="project" value="InterPro"/>
</dbReference>
<gene>
    <name evidence="9" type="ORF">DI603_10000</name>
</gene>
<feature type="binding site" evidence="7">
    <location>
        <position position="436"/>
    </location>
    <ligand>
        <name>Mg(2+)</name>
        <dbReference type="ChEBI" id="CHEBI:18420"/>
    </ligand>
</feature>
<feature type="binding site" evidence="7">
    <location>
        <position position="491"/>
    </location>
    <ligand>
        <name>Mg(2+)</name>
        <dbReference type="ChEBI" id="CHEBI:18420"/>
    </ligand>
</feature>
<keyword evidence="5 7" id="KW-0479">Metal-binding</keyword>
<evidence type="ECO:0000256" key="6">
    <source>
        <dbReference type="ARBA" id="ARBA00023002"/>
    </source>
</evidence>
<dbReference type="PANTHER" id="PTHR42958">
    <property type="entry name" value="HYDROGENASE-2 LARGE CHAIN"/>
    <property type="match status" value="1"/>
</dbReference>
<sequence length="491" mass="53463">MAGERLIVGPFNRVEGDLEVRLDVRDGQVRSAEVVAPMYRGFEQMLVGRPALDALVVVPRICGICSVSQSVAAAQALADAAGVRPPANGQHALNLMLATEIVADHLTHFYLFFMPDFCRPAYAPQPWFDEAQRRFAAGAGEHQRQAIAARQRWFMLMGLLGGKWPHTHSVTPGGSSRAIDSAERLRLLALVRELRGVLERQLLGDRLENVIALDSEAALQAWVAAAPDRGDLRFFLRLAADLSLDRLGRGPGLYLSHGAYVLPEGDTRPHALARGVWDEALGELLSLDPADVREDASHAWLNPAGDAPRHPREGLTQPAADKPGAYSWNKAPRLRGRVLETGAIARQLADAHPLVRDVVAREGGTVRSRVIARVLELARLLPLMEGWLQALQPGEPFHVAYELPEQAEGCGLAEAARGALGHWLRVERGRLGHYQIVAPTSWNFSPRDAHGRPGALEAALVGAPVTPGERTPVAVQHIVRSFDPCMVCTVH</sequence>
<comment type="cofactor">
    <cofactor evidence="1 7">
        <name>Ni(2+)</name>
        <dbReference type="ChEBI" id="CHEBI:49786"/>
    </cofactor>
</comment>
<feature type="binding site" evidence="7">
    <location>
        <position position="65"/>
    </location>
    <ligand>
        <name>Ni(2+)</name>
        <dbReference type="ChEBI" id="CHEBI:49786"/>
    </ligand>
</feature>
<evidence type="ECO:0000256" key="1">
    <source>
        <dbReference type="ARBA" id="ARBA00001967"/>
    </source>
</evidence>
<accession>A0A2W5FS26</accession>
<comment type="cofactor">
    <cofactor evidence="7">
        <name>Fe cation</name>
        <dbReference type="ChEBI" id="CHEBI:24875"/>
    </cofactor>
</comment>
<feature type="binding site" evidence="7">
    <location>
        <position position="485"/>
    </location>
    <ligand>
        <name>Ni(2+)</name>
        <dbReference type="ChEBI" id="CHEBI:49786"/>
    </ligand>
</feature>
<dbReference type="GO" id="GO:0030313">
    <property type="term" value="C:cell envelope"/>
    <property type="evidence" value="ECO:0007669"/>
    <property type="project" value="UniProtKB-SubCell"/>
</dbReference>
<proteinExistence type="inferred from homology"/>
<evidence type="ECO:0000313" key="9">
    <source>
        <dbReference type="EMBL" id="PZP32359.1"/>
    </source>
</evidence>
<evidence type="ECO:0000256" key="4">
    <source>
        <dbReference type="ARBA" id="ARBA00022596"/>
    </source>
</evidence>
<dbReference type="PROSITE" id="PS00507">
    <property type="entry name" value="NI_HGENASE_L_1"/>
    <property type="match status" value="1"/>
</dbReference>
<feature type="binding site" evidence="7">
    <location>
        <position position="62"/>
    </location>
    <ligand>
        <name>Mg(2+)</name>
        <dbReference type="ChEBI" id="CHEBI:18420"/>
    </ligand>
</feature>
<feature type="binding site" evidence="7">
    <location>
        <position position="488"/>
    </location>
    <ligand>
        <name>Fe cation</name>
        <dbReference type="ChEBI" id="CHEBI:24875"/>
    </ligand>
</feature>
<dbReference type="SUPFAM" id="SSF56762">
    <property type="entry name" value="HydB/Nqo4-like"/>
    <property type="match status" value="1"/>
</dbReference>
<evidence type="ECO:0000256" key="7">
    <source>
        <dbReference type="PIRSR" id="PIRSR601501-1"/>
    </source>
</evidence>
<dbReference type="InterPro" id="IPR029014">
    <property type="entry name" value="NiFe-Hase_large"/>
</dbReference>
<dbReference type="InterPro" id="IPR018194">
    <property type="entry name" value="Ni-dep_hyd_lsu_Ni_BS"/>
</dbReference>
<dbReference type="EMBL" id="QFOD01000008">
    <property type="protein sequence ID" value="PZP32359.1"/>
    <property type="molecule type" value="Genomic_DNA"/>
</dbReference>
<evidence type="ECO:0000256" key="3">
    <source>
        <dbReference type="ARBA" id="ARBA00009292"/>
    </source>
</evidence>
<protein>
    <submittedName>
        <fullName evidence="9">HupV protein</fullName>
    </submittedName>
</protein>
<dbReference type="GO" id="GO:0008901">
    <property type="term" value="F:ferredoxin hydrogenase activity"/>
    <property type="evidence" value="ECO:0007669"/>
    <property type="project" value="InterPro"/>
</dbReference>
<dbReference type="InterPro" id="IPR001501">
    <property type="entry name" value="Ni-dep_hyd_lsu"/>
</dbReference>
<organism evidence="9 10">
    <name type="scientific">Roseateles depolymerans</name>
    <dbReference type="NCBI Taxonomy" id="76731"/>
    <lineage>
        <taxon>Bacteria</taxon>
        <taxon>Pseudomonadati</taxon>
        <taxon>Pseudomonadota</taxon>
        <taxon>Betaproteobacteria</taxon>
        <taxon>Burkholderiales</taxon>
        <taxon>Sphaerotilaceae</taxon>
        <taxon>Roseateles</taxon>
    </lineage>
</organism>
<feature type="region of interest" description="Disordered" evidence="8">
    <location>
        <begin position="300"/>
        <end position="328"/>
    </location>
</feature>
<keyword evidence="4 7" id="KW-0533">Nickel</keyword>
<keyword evidence="6" id="KW-0560">Oxidoreductase</keyword>
<comment type="similarity">
    <text evidence="3">Belongs to the [NiFe]/[NiFeSe] hydrogenase large subunit family.</text>
</comment>
<dbReference type="Gene3D" id="1.10.645.10">
    <property type="entry name" value="Cytochrome-c3 Hydrogenase, chain B"/>
    <property type="match status" value="1"/>
</dbReference>
<dbReference type="InterPro" id="IPR050867">
    <property type="entry name" value="NiFe/NiFeSe_hydrgnase_LSU"/>
</dbReference>
<comment type="subcellular location">
    <subcellularLocation>
        <location evidence="2">Cell envelope</location>
    </subcellularLocation>
</comment>
<dbReference type="Pfam" id="PF00374">
    <property type="entry name" value="NiFeSe_Hases"/>
    <property type="match status" value="2"/>
</dbReference>
<evidence type="ECO:0000313" key="10">
    <source>
        <dbReference type="Proteomes" id="UP000249633"/>
    </source>
</evidence>